<reference evidence="1 2" key="1">
    <citation type="journal article" date="2021" name="ISME Commun">
        <title>Automated analysis of genomic sequences facilitates high-throughput and comprehensive description of bacteria.</title>
        <authorList>
            <person name="Hitch T.C.A."/>
        </authorList>
    </citation>
    <scope>NUCLEOTIDE SEQUENCE [LARGE SCALE GENOMIC DNA]</scope>
    <source>
        <strain evidence="2">f_CCE</strain>
    </source>
</reference>
<dbReference type="Proteomes" id="UP001652395">
    <property type="component" value="Unassembled WGS sequence"/>
</dbReference>
<organism evidence="1 2">
    <name type="scientific">Alitiscatomonas aceti</name>
    <dbReference type="NCBI Taxonomy" id="2981724"/>
    <lineage>
        <taxon>Bacteria</taxon>
        <taxon>Bacillati</taxon>
        <taxon>Bacillota</taxon>
        <taxon>Clostridia</taxon>
        <taxon>Lachnospirales</taxon>
        <taxon>Lachnospiraceae</taxon>
        <taxon>Alitiscatomonas</taxon>
    </lineage>
</organism>
<sequence>MKKIRYDYNVIQTVIQALETLEVQGLKNAELITIAGKLLKEQGEEEESDGGKHC</sequence>
<keyword evidence="2" id="KW-1185">Reference proteome</keyword>
<proteinExistence type="predicted"/>
<name>A0ABT2UYY3_9FIRM</name>
<protein>
    <submittedName>
        <fullName evidence="1">Uncharacterized protein</fullName>
    </submittedName>
</protein>
<evidence type="ECO:0000313" key="1">
    <source>
        <dbReference type="EMBL" id="MCU6798894.1"/>
    </source>
</evidence>
<evidence type="ECO:0000313" key="2">
    <source>
        <dbReference type="Proteomes" id="UP001652395"/>
    </source>
</evidence>
<dbReference type="EMBL" id="JAOQJF010000004">
    <property type="protein sequence ID" value="MCU6798894.1"/>
    <property type="molecule type" value="Genomic_DNA"/>
</dbReference>
<comment type="caution">
    <text evidence="1">The sequence shown here is derived from an EMBL/GenBank/DDBJ whole genome shotgun (WGS) entry which is preliminary data.</text>
</comment>
<gene>
    <name evidence="1" type="ORF">OCV69_02910</name>
</gene>
<dbReference type="RefSeq" id="WP_262562962.1">
    <property type="nucleotide sequence ID" value="NZ_JAOQJF010000004.1"/>
</dbReference>
<accession>A0ABT2UYY3</accession>